<keyword evidence="1" id="KW-0175">Coiled coil</keyword>
<keyword evidence="3" id="KW-1185">Reference proteome</keyword>
<proteinExistence type="predicted"/>
<accession>A0AAD9RW39</accession>
<evidence type="ECO:0000313" key="3">
    <source>
        <dbReference type="Proteomes" id="UP001258017"/>
    </source>
</evidence>
<gene>
    <name evidence="2" type="ORF">KPH14_009797</name>
</gene>
<feature type="coiled-coil region" evidence="1">
    <location>
        <begin position="8"/>
        <end position="35"/>
    </location>
</feature>
<protein>
    <submittedName>
        <fullName evidence="2">Uncharacterized protein</fullName>
    </submittedName>
</protein>
<sequence>MSKFADLLIKVKQRMDKLRAEIREASDELNVEHDSEQFALNAYRQAEAKLKALIDVAIFNLEKQLNALEASCNDSWLRMFLYVSNYVSKDPKIDVCHEEIPENIITMNNVIFPHYSEDDFELSDKYFFDEYSAADASEKTDHSKSCRRPKEVLEQEKLCFNEEH</sequence>
<dbReference type="Proteomes" id="UP001258017">
    <property type="component" value="Unassembled WGS sequence"/>
</dbReference>
<evidence type="ECO:0000313" key="2">
    <source>
        <dbReference type="EMBL" id="KAK2586859.1"/>
    </source>
</evidence>
<reference evidence="2" key="1">
    <citation type="submission" date="2021-08" db="EMBL/GenBank/DDBJ databases">
        <authorList>
            <person name="Misof B."/>
            <person name="Oliver O."/>
            <person name="Podsiadlowski L."/>
            <person name="Donath A."/>
            <person name="Peters R."/>
            <person name="Mayer C."/>
            <person name="Rust J."/>
            <person name="Gunkel S."/>
            <person name="Lesny P."/>
            <person name="Martin S."/>
            <person name="Oeyen J.P."/>
            <person name="Petersen M."/>
            <person name="Panagiotis P."/>
            <person name="Wilbrandt J."/>
            <person name="Tanja T."/>
        </authorList>
    </citation>
    <scope>NUCLEOTIDE SEQUENCE</scope>
    <source>
        <strain evidence="2">GBR_01_08_01A</strain>
        <tissue evidence="2">Thorax + abdomen</tissue>
    </source>
</reference>
<dbReference type="AlphaFoldDB" id="A0AAD9RW39"/>
<name>A0AAD9RW39_9HYME</name>
<evidence type="ECO:0000256" key="1">
    <source>
        <dbReference type="SAM" id="Coils"/>
    </source>
</evidence>
<comment type="caution">
    <text evidence="2">The sequence shown here is derived from an EMBL/GenBank/DDBJ whole genome shotgun (WGS) entry which is preliminary data.</text>
</comment>
<organism evidence="2 3">
    <name type="scientific">Odynerus spinipes</name>
    <dbReference type="NCBI Taxonomy" id="1348599"/>
    <lineage>
        <taxon>Eukaryota</taxon>
        <taxon>Metazoa</taxon>
        <taxon>Ecdysozoa</taxon>
        <taxon>Arthropoda</taxon>
        <taxon>Hexapoda</taxon>
        <taxon>Insecta</taxon>
        <taxon>Pterygota</taxon>
        <taxon>Neoptera</taxon>
        <taxon>Endopterygota</taxon>
        <taxon>Hymenoptera</taxon>
        <taxon>Apocrita</taxon>
        <taxon>Aculeata</taxon>
        <taxon>Vespoidea</taxon>
        <taxon>Vespidae</taxon>
        <taxon>Eumeninae</taxon>
        <taxon>Odynerus</taxon>
    </lineage>
</organism>
<dbReference type="EMBL" id="JAIFRP010000010">
    <property type="protein sequence ID" value="KAK2586859.1"/>
    <property type="molecule type" value="Genomic_DNA"/>
</dbReference>
<reference evidence="2" key="2">
    <citation type="journal article" date="2023" name="Commun. Biol.">
        <title>Intrasexual cuticular hydrocarbon dimorphism in a wasp sheds light on hydrocarbon biosynthesis genes in Hymenoptera.</title>
        <authorList>
            <person name="Moris V.C."/>
            <person name="Podsiadlowski L."/>
            <person name="Martin S."/>
            <person name="Oeyen J.P."/>
            <person name="Donath A."/>
            <person name="Petersen M."/>
            <person name="Wilbrandt J."/>
            <person name="Misof B."/>
            <person name="Liedtke D."/>
            <person name="Thamm M."/>
            <person name="Scheiner R."/>
            <person name="Schmitt T."/>
            <person name="Niehuis O."/>
        </authorList>
    </citation>
    <scope>NUCLEOTIDE SEQUENCE</scope>
    <source>
        <strain evidence="2">GBR_01_08_01A</strain>
    </source>
</reference>